<proteinExistence type="predicted"/>
<name>A0ACC0JY40_CHOFU</name>
<dbReference type="EMBL" id="CM046112">
    <property type="protein sequence ID" value="KAI8428927.1"/>
    <property type="molecule type" value="Genomic_DNA"/>
</dbReference>
<keyword evidence="2" id="KW-1185">Reference proteome</keyword>
<evidence type="ECO:0000313" key="1">
    <source>
        <dbReference type="EMBL" id="KAI8428927.1"/>
    </source>
</evidence>
<sequence length="185" mass="19193">MELLPLTFLTVVLTSALAAPASEAQADKALPVAAQGESSKDDLNTAASNYWGNQGYGGHGTGVTGYGLLDDKYNNYQGGIGGYENSFGYNGYSGPGYNGYSGGLNKGYGYTGFGNGGYSGYGGNGGYGGYGGNGGLTSYYGYNNPYNQGAYHLGYGYYNKRPGYGNIYGSGITPSLVTGYRGYTR</sequence>
<protein>
    <submittedName>
        <fullName evidence="1">Uncharacterized protein</fullName>
    </submittedName>
</protein>
<organism evidence="1 2">
    <name type="scientific">Choristoneura fumiferana</name>
    <name type="common">Spruce budworm moth</name>
    <name type="synonym">Archips fumiferana</name>
    <dbReference type="NCBI Taxonomy" id="7141"/>
    <lineage>
        <taxon>Eukaryota</taxon>
        <taxon>Metazoa</taxon>
        <taxon>Ecdysozoa</taxon>
        <taxon>Arthropoda</taxon>
        <taxon>Hexapoda</taxon>
        <taxon>Insecta</taxon>
        <taxon>Pterygota</taxon>
        <taxon>Neoptera</taxon>
        <taxon>Endopterygota</taxon>
        <taxon>Lepidoptera</taxon>
        <taxon>Glossata</taxon>
        <taxon>Ditrysia</taxon>
        <taxon>Tortricoidea</taxon>
        <taxon>Tortricidae</taxon>
        <taxon>Tortricinae</taxon>
        <taxon>Choristoneura</taxon>
    </lineage>
</organism>
<reference evidence="1 2" key="1">
    <citation type="journal article" date="2022" name="Genome Biol. Evol.">
        <title>The Spruce Budworm Genome: Reconstructing the Evolutionary History of Antifreeze Proteins.</title>
        <authorList>
            <person name="Beliveau C."/>
            <person name="Gagne P."/>
            <person name="Picq S."/>
            <person name="Vernygora O."/>
            <person name="Keeling C.I."/>
            <person name="Pinkney K."/>
            <person name="Doucet D."/>
            <person name="Wen F."/>
            <person name="Johnston J.S."/>
            <person name="Maaroufi H."/>
            <person name="Boyle B."/>
            <person name="Laroche J."/>
            <person name="Dewar K."/>
            <person name="Juretic N."/>
            <person name="Blackburn G."/>
            <person name="Nisole A."/>
            <person name="Brunet B."/>
            <person name="Brandao M."/>
            <person name="Lumley L."/>
            <person name="Duan J."/>
            <person name="Quan G."/>
            <person name="Lucarotti C.J."/>
            <person name="Roe A.D."/>
            <person name="Sperling F.A.H."/>
            <person name="Levesque R.C."/>
            <person name="Cusson M."/>
        </authorList>
    </citation>
    <scope>NUCLEOTIDE SEQUENCE [LARGE SCALE GENOMIC DNA]</scope>
    <source>
        <strain evidence="1">Glfc:IPQL:Cfum</strain>
    </source>
</reference>
<gene>
    <name evidence="1" type="ORF">MSG28_007546</name>
</gene>
<accession>A0ACC0JY40</accession>
<comment type="caution">
    <text evidence="1">The sequence shown here is derived from an EMBL/GenBank/DDBJ whole genome shotgun (WGS) entry which is preliminary data.</text>
</comment>
<dbReference type="Proteomes" id="UP001064048">
    <property type="component" value="Chromosome 12"/>
</dbReference>
<evidence type="ECO:0000313" key="2">
    <source>
        <dbReference type="Proteomes" id="UP001064048"/>
    </source>
</evidence>